<feature type="region of interest" description="Disordered" evidence="6">
    <location>
        <begin position="782"/>
        <end position="861"/>
    </location>
</feature>
<dbReference type="SUPFAM" id="SSF63748">
    <property type="entry name" value="Tudor/PWWP/MBT"/>
    <property type="match status" value="1"/>
</dbReference>
<dbReference type="InterPro" id="IPR042470">
    <property type="entry name" value="RMI1_N_C_sf"/>
</dbReference>
<feature type="compositionally biased region" description="Polar residues" evidence="6">
    <location>
        <begin position="506"/>
        <end position="519"/>
    </location>
</feature>
<accession>A0A6P8Z076</accession>
<evidence type="ECO:0000313" key="9">
    <source>
        <dbReference type="Proteomes" id="UP000515158"/>
    </source>
</evidence>
<feature type="compositionally biased region" description="Low complexity" evidence="6">
    <location>
        <begin position="832"/>
        <end position="852"/>
    </location>
</feature>
<dbReference type="CDD" id="cd14297">
    <property type="entry name" value="UBA2_spUBP14_like"/>
    <property type="match status" value="1"/>
</dbReference>
<comment type="subcellular location">
    <subcellularLocation>
        <location evidence="1">Nucleus</location>
    </subcellularLocation>
</comment>
<dbReference type="Gene3D" id="2.30.30.140">
    <property type="match status" value="1"/>
</dbReference>
<protein>
    <recommendedName>
        <fullName evidence="2">Tudor domain-containing protein 3</fullName>
    </recommendedName>
</protein>
<feature type="region of interest" description="Disordered" evidence="6">
    <location>
        <begin position="539"/>
        <end position="681"/>
    </location>
</feature>
<dbReference type="SMART" id="SM00333">
    <property type="entry name" value="TUDOR"/>
    <property type="match status" value="1"/>
</dbReference>
<feature type="compositionally biased region" description="Basic and acidic residues" evidence="6">
    <location>
        <begin position="293"/>
        <end position="320"/>
    </location>
</feature>
<evidence type="ECO:0000256" key="3">
    <source>
        <dbReference type="ARBA" id="ARBA00022853"/>
    </source>
</evidence>
<dbReference type="Pfam" id="PF08585">
    <property type="entry name" value="RMI1_N_C"/>
    <property type="match status" value="1"/>
</dbReference>
<proteinExistence type="predicted"/>
<keyword evidence="3" id="KW-0156">Chromatin regulator</keyword>
<dbReference type="InterPro" id="IPR015940">
    <property type="entry name" value="UBA"/>
</dbReference>
<dbReference type="PANTHER" id="PTHR13681">
    <property type="entry name" value="SURVIVAL OF MOTOR NEURON-RELATED-SPLICING FACTOR 30-RELATED"/>
    <property type="match status" value="1"/>
</dbReference>
<feature type="compositionally biased region" description="Low complexity" evidence="6">
    <location>
        <begin position="592"/>
        <end position="617"/>
    </location>
</feature>
<dbReference type="FunCoup" id="A0A6P8Z076">
    <property type="interactions" value="1739"/>
</dbReference>
<feature type="compositionally biased region" description="Basic and acidic residues" evidence="6">
    <location>
        <begin position="361"/>
        <end position="373"/>
    </location>
</feature>
<evidence type="ECO:0000256" key="1">
    <source>
        <dbReference type="ARBA" id="ARBA00004123"/>
    </source>
</evidence>
<dbReference type="InterPro" id="IPR002999">
    <property type="entry name" value="Tudor"/>
</dbReference>
<dbReference type="InterPro" id="IPR013894">
    <property type="entry name" value="RMI1_OB"/>
</dbReference>
<reference evidence="10" key="1">
    <citation type="submission" date="2025-08" db="UniProtKB">
        <authorList>
            <consortium name="RefSeq"/>
        </authorList>
    </citation>
    <scope>IDENTIFICATION</scope>
    <source>
        <tissue evidence="10">Total insect</tissue>
    </source>
</reference>
<comment type="function">
    <text evidence="5">Scaffolding protein that specifically recognizes and binds dimethylarginine-containing proteins. Plays a role in the regulation of translation of target mRNAs by binding Arg/Gly-rich motifs (GAR) in dimethylarginine-containing proteins. In nucleus, acts as a coactivator: recognizes and binds asymmetric dimethylation on the core histone tails associated with transcriptional activation (H3R17me2a and H4R3me2a) and recruits proteins at these arginine-methylated loci. In cytoplasm, acts as an antiviral factor that participates in the assembly of stress granules together with G3BP1.</text>
</comment>
<dbReference type="InterPro" id="IPR009060">
    <property type="entry name" value="UBA-like_sf"/>
</dbReference>
<dbReference type="SMART" id="SM00165">
    <property type="entry name" value="UBA"/>
    <property type="match status" value="1"/>
</dbReference>
<feature type="region of interest" description="Disordered" evidence="6">
    <location>
        <begin position="284"/>
        <end position="522"/>
    </location>
</feature>
<feature type="compositionally biased region" description="Basic and acidic residues" evidence="6">
    <location>
        <begin position="396"/>
        <end position="418"/>
    </location>
</feature>
<evidence type="ECO:0000259" key="7">
    <source>
        <dbReference type="PROSITE" id="PS50030"/>
    </source>
</evidence>
<dbReference type="PANTHER" id="PTHR13681:SF24">
    <property type="entry name" value="TUDOR DOMAIN-CONTAINING PROTEIN 3"/>
    <property type="match status" value="1"/>
</dbReference>
<dbReference type="GeneID" id="117647941"/>
<dbReference type="Gene3D" id="1.10.8.10">
    <property type="entry name" value="DNA helicase RuvA subunit, C-terminal domain"/>
    <property type="match status" value="1"/>
</dbReference>
<feature type="compositionally biased region" description="Basic and acidic residues" evidence="6">
    <location>
        <begin position="329"/>
        <end position="342"/>
    </location>
</feature>
<dbReference type="GO" id="GO:0005634">
    <property type="term" value="C:nucleus"/>
    <property type="evidence" value="ECO:0007669"/>
    <property type="project" value="UniProtKB-SubCell"/>
</dbReference>
<keyword evidence="4" id="KW-0539">Nucleus</keyword>
<dbReference type="AlphaFoldDB" id="A0A6P8Z076"/>
<dbReference type="SMART" id="SM01161">
    <property type="entry name" value="DUF1767"/>
    <property type="match status" value="1"/>
</dbReference>
<sequence>MADLREQLQKEGWHFSDEGLKQLTDDGKITNTKIILKKALDIDLREVAAPGFPEEVGRCKVEGVPGGLVVQLQKVRNVSAPKANEESQAAPRMLKVTLTDGHSTCHAVEIERIPALTLNTPPGTKILLKSSPGEENIPVCSNFLLINGSRAEILGGRVSHMIEKWELNRSLAKHKRSWGEDGGPPAWIPFGQKIVRSNPADKNFKSLQEKDKQAVEALNPEFEAQRKDAIAEAGKAVAKKVFGGGNRQLLDHNVQQIVEFGFTIEQADHALKMNRNNVDRALKSLQRQTEGPKPVDRKSDKDSDSRNNRENPREGGRESTRGPGLGKGSSREGGKSRGHDDEVGSSSQTKPSGRLSLFDFLEDKLPLEEREKLQASSRGTSDRGRGGGRGGYANGRDGRGSQFQDRDREPRGGLERGGRGGGRGRGAAGPGGRPDRARDPRDESRFKERKDNPRGRDQPEIKGKREAPANSRAPSKAKGPPDFKAPRFQNPKTPLQHESTRYLGHTPSNAVSTNSSLGHESSEWGASLARKVDMMSLIDCDNTPDDDPTYSNGSWANNQRSSQPHLRQNDNGRNLNQGPHNPKPNHSNYKQNNDYRNNSYDNDVYGSKGSMGPPGMSRNAFNNQSFPKIPDFPFKDNMNLSNPLINGGYSSNNTNGVNNSSNTRNSGSSRNSENGRNMPGAPCDVDGPGVFWSWSLGDACLARYWEDERYYDAVVTGIAARTLVVRFTEYGNHEEVLKQDTVPVTKAPFSEPLKNALNNGCSPSSLPAEIYFNLGDAHCMSPGTPSKSIKSSGPPNPHNPYDSNGMPFSGSVEFRRGGTRAYVKPSPSPNVAMESQMQAQAQSRRPARAPQSMYVPPAQRK</sequence>
<name>A0A6P8Z076_THRPL</name>
<feature type="domain" description="UBA" evidence="7">
    <location>
        <begin position="248"/>
        <end position="288"/>
    </location>
</feature>
<evidence type="ECO:0000256" key="5">
    <source>
        <dbReference type="ARBA" id="ARBA00035105"/>
    </source>
</evidence>
<dbReference type="GO" id="GO:0006325">
    <property type="term" value="P:chromatin organization"/>
    <property type="evidence" value="ECO:0007669"/>
    <property type="project" value="UniProtKB-KW"/>
</dbReference>
<feature type="compositionally biased region" description="Gly residues" evidence="6">
    <location>
        <begin position="419"/>
        <end position="432"/>
    </location>
</feature>
<feature type="compositionally biased region" description="Low complexity" evidence="6">
    <location>
        <begin position="646"/>
        <end position="677"/>
    </location>
</feature>
<dbReference type="PROSITE" id="PS50304">
    <property type="entry name" value="TUDOR"/>
    <property type="match status" value="1"/>
</dbReference>
<evidence type="ECO:0000259" key="8">
    <source>
        <dbReference type="PROSITE" id="PS50304"/>
    </source>
</evidence>
<feature type="compositionally biased region" description="Polar residues" evidence="6">
    <location>
        <begin position="549"/>
        <end position="591"/>
    </location>
</feature>
<dbReference type="OrthoDB" id="434939at2759"/>
<feature type="domain" description="Tudor" evidence="8">
    <location>
        <begin position="693"/>
        <end position="751"/>
    </location>
</feature>
<keyword evidence="9" id="KW-1185">Reference proteome</keyword>
<dbReference type="PROSITE" id="PS50030">
    <property type="entry name" value="UBA"/>
    <property type="match status" value="1"/>
</dbReference>
<feature type="compositionally biased region" description="Basic and acidic residues" evidence="6">
    <location>
        <begin position="433"/>
        <end position="467"/>
    </location>
</feature>
<dbReference type="RefSeq" id="XP_034245833.1">
    <property type="nucleotide sequence ID" value="XM_034389942.1"/>
</dbReference>
<evidence type="ECO:0000256" key="2">
    <source>
        <dbReference type="ARBA" id="ARBA00013421"/>
    </source>
</evidence>
<organism evidence="10">
    <name type="scientific">Thrips palmi</name>
    <name type="common">Melon thrips</name>
    <dbReference type="NCBI Taxonomy" id="161013"/>
    <lineage>
        <taxon>Eukaryota</taxon>
        <taxon>Metazoa</taxon>
        <taxon>Ecdysozoa</taxon>
        <taxon>Arthropoda</taxon>
        <taxon>Hexapoda</taxon>
        <taxon>Insecta</taxon>
        <taxon>Pterygota</taxon>
        <taxon>Neoptera</taxon>
        <taxon>Paraneoptera</taxon>
        <taxon>Thysanoptera</taxon>
        <taxon>Terebrantia</taxon>
        <taxon>Thripoidea</taxon>
        <taxon>Thripidae</taxon>
        <taxon>Thrips</taxon>
    </lineage>
</organism>
<dbReference type="CTD" id="81550"/>
<evidence type="ECO:0000256" key="4">
    <source>
        <dbReference type="ARBA" id="ARBA00023242"/>
    </source>
</evidence>
<feature type="compositionally biased region" description="Polar residues" evidence="6">
    <location>
        <begin position="783"/>
        <end position="793"/>
    </location>
</feature>
<dbReference type="InParanoid" id="A0A6P8Z076"/>
<dbReference type="KEGG" id="tpal:117647941"/>
<dbReference type="Proteomes" id="UP000515158">
    <property type="component" value="Unplaced"/>
</dbReference>
<gene>
    <name evidence="10" type="primary">LOC117647941</name>
</gene>
<dbReference type="SUPFAM" id="SSF46934">
    <property type="entry name" value="UBA-like"/>
    <property type="match status" value="1"/>
</dbReference>
<evidence type="ECO:0000256" key="6">
    <source>
        <dbReference type="SAM" id="MobiDB-lite"/>
    </source>
</evidence>
<evidence type="ECO:0000313" key="10">
    <source>
        <dbReference type="RefSeq" id="XP_034245833.1"/>
    </source>
</evidence>
<dbReference type="Gene3D" id="2.40.50.770">
    <property type="entry name" value="RecQ-mediated genome instability protein Rmi1, C-terminal domain"/>
    <property type="match status" value="1"/>
</dbReference>